<dbReference type="EMBL" id="AZBU02000006">
    <property type="protein sequence ID" value="TKR73195.1"/>
    <property type="molecule type" value="Genomic_DNA"/>
</dbReference>
<dbReference type="InterPro" id="IPR045851">
    <property type="entry name" value="AMP-bd_C_sf"/>
</dbReference>
<reference evidence="2 3" key="1">
    <citation type="journal article" date="2015" name="Genome Biol.">
        <title>Comparative genomics of Steinernema reveals deeply conserved gene regulatory networks.</title>
        <authorList>
            <person name="Dillman A.R."/>
            <person name="Macchietto M."/>
            <person name="Porter C.F."/>
            <person name="Rogers A."/>
            <person name="Williams B."/>
            <person name="Antoshechkin I."/>
            <person name="Lee M.M."/>
            <person name="Goodwin Z."/>
            <person name="Lu X."/>
            <person name="Lewis E.E."/>
            <person name="Goodrich-Blair H."/>
            <person name="Stock S.P."/>
            <person name="Adams B.J."/>
            <person name="Sternberg P.W."/>
            <person name="Mortazavi A."/>
        </authorList>
    </citation>
    <scope>NUCLEOTIDE SEQUENCE [LARGE SCALE GENOMIC DNA]</scope>
    <source>
        <strain evidence="2 3">ALL</strain>
    </source>
</reference>
<protein>
    <recommendedName>
        <fullName evidence="1">AMP-binding enzyme C-terminal domain-containing protein</fullName>
    </recommendedName>
</protein>
<dbReference type="InterPro" id="IPR042099">
    <property type="entry name" value="ANL_N_sf"/>
</dbReference>
<dbReference type="InterPro" id="IPR025110">
    <property type="entry name" value="AMP-bd_C"/>
</dbReference>
<dbReference type="SUPFAM" id="SSF56801">
    <property type="entry name" value="Acetyl-CoA synthetase-like"/>
    <property type="match status" value="1"/>
</dbReference>
<dbReference type="GO" id="GO:0016405">
    <property type="term" value="F:CoA-ligase activity"/>
    <property type="evidence" value="ECO:0007669"/>
    <property type="project" value="TreeGrafter"/>
</dbReference>
<dbReference type="AlphaFoldDB" id="A0A4V6A0X4"/>
<feature type="domain" description="AMP-binding enzyme C-terminal" evidence="1">
    <location>
        <begin position="139"/>
        <end position="189"/>
    </location>
</feature>
<evidence type="ECO:0000313" key="3">
    <source>
        <dbReference type="Proteomes" id="UP000298663"/>
    </source>
</evidence>
<dbReference type="Gene3D" id="3.30.300.30">
    <property type="match status" value="1"/>
</dbReference>
<gene>
    <name evidence="2" type="ORF">L596_020533</name>
</gene>
<dbReference type="Pfam" id="PF13193">
    <property type="entry name" value="AMP-binding_C"/>
    <property type="match status" value="1"/>
</dbReference>
<dbReference type="STRING" id="34508.A0A4V6A0X4"/>
<dbReference type="PANTHER" id="PTHR24096">
    <property type="entry name" value="LONG-CHAIN-FATTY-ACID--COA LIGASE"/>
    <property type="match status" value="1"/>
</dbReference>
<sequence>MSQKQQNCTILSDHHSKHRINPLIYVEIKPQDDVYICTGPMYHVGGWSLLNLAILISQTCVIFGKFSPHSFCKAVQVYKEPLVMLGYLKRPKATAQSIDDDGWLHTSEVGYVDKDGFLYVVDRLKEPIKVKGLQVPRAELERLLLTHPQIATAGVVGIPDVRDGEYPLAFAARKTKTLTEKDVQDFVEGTSSYPLRFL</sequence>
<comment type="caution">
    <text evidence="2">The sequence shown here is derived from an EMBL/GenBank/DDBJ whole genome shotgun (WGS) entry which is preliminary data.</text>
</comment>
<name>A0A4V6A0X4_STECR</name>
<dbReference type="PANTHER" id="PTHR24096:SF422">
    <property type="entry name" value="BCDNA.GH02901"/>
    <property type="match status" value="1"/>
</dbReference>
<dbReference type="Gene3D" id="3.40.50.12780">
    <property type="entry name" value="N-terminal domain of ligase-like"/>
    <property type="match status" value="1"/>
</dbReference>
<keyword evidence="3" id="KW-1185">Reference proteome</keyword>
<evidence type="ECO:0000313" key="2">
    <source>
        <dbReference type="EMBL" id="TKR73195.1"/>
    </source>
</evidence>
<reference evidence="2 3" key="2">
    <citation type="journal article" date="2019" name="G3 (Bethesda)">
        <title>Hybrid Assembly of the Genome of the Entomopathogenic Nematode Steinernema carpocapsae Identifies the X-Chromosome.</title>
        <authorList>
            <person name="Serra L."/>
            <person name="Macchietto M."/>
            <person name="Macias-Munoz A."/>
            <person name="McGill C.J."/>
            <person name="Rodriguez I.M."/>
            <person name="Rodriguez B."/>
            <person name="Murad R."/>
            <person name="Mortazavi A."/>
        </authorList>
    </citation>
    <scope>NUCLEOTIDE SEQUENCE [LARGE SCALE GENOMIC DNA]</scope>
    <source>
        <strain evidence="2 3">ALL</strain>
    </source>
</reference>
<dbReference type="Proteomes" id="UP000298663">
    <property type="component" value="Unassembled WGS sequence"/>
</dbReference>
<proteinExistence type="predicted"/>
<dbReference type="OrthoDB" id="10253869at2759"/>
<dbReference type="Gene3D" id="3.40.50.980">
    <property type="match status" value="1"/>
</dbReference>
<organism evidence="2 3">
    <name type="scientific">Steinernema carpocapsae</name>
    <name type="common">Entomopathogenic nematode</name>
    <dbReference type="NCBI Taxonomy" id="34508"/>
    <lineage>
        <taxon>Eukaryota</taxon>
        <taxon>Metazoa</taxon>
        <taxon>Ecdysozoa</taxon>
        <taxon>Nematoda</taxon>
        <taxon>Chromadorea</taxon>
        <taxon>Rhabditida</taxon>
        <taxon>Tylenchina</taxon>
        <taxon>Panagrolaimomorpha</taxon>
        <taxon>Strongyloidoidea</taxon>
        <taxon>Steinernematidae</taxon>
        <taxon>Steinernema</taxon>
    </lineage>
</organism>
<accession>A0A4V6A0X4</accession>
<evidence type="ECO:0000259" key="1">
    <source>
        <dbReference type="Pfam" id="PF13193"/>
    </source>
</evidence>